<dbReference type="PROSITE" id="PS51007">
    <property type="entry name" value="CYTC"/>
    <property type="match status" value="1"/>
</dbReference>
<accession>A4TV34</accession>
<organism evidence="7">
    <name type="scientific">Magnetospirillum gryphiswaldense</name>
    <dbReference type="NCBI Taxonomy" id="55518"/>
    <lineage>
        <taxon>Bacteria</taxon>
        <taxon>Pseudomonadati</taxon>
        <taxon>Pseudomonadota</taxon>
        <taxon>Alphaproteobacteria</taxon>
        <taxon>Rhodospirillales</taxon>
        <taxon>Rhodospirillaceae</taxon>
        <taxon>Magnetospirillum</taxon>
    </lineage>
</organism>
<evidence type="ECO:0000256" key="2">
    <source>
        <dbReference type="ARBA" id="ARBA00022723"/>
    </source>
</evidence>
<protein>
    <submittedName>
        <fullName evidence="7">Cytochrome c, class I</fullName>
    </submittedName>
</protein>
<keyword evidence="3 4" id="KW-0408">Iron</keyword>
<keyword evidence="2 4" id="KW-0479">Metal-binding</keyword>
<keyword evidence="5" id="KW-0732">Signal</keyword>
<evidence type="ECO:0000256" key="5">
    <source>
        <dbReference type="SAM" id="SignalP"/>
    </source>
</evidence>
<dbReference type="GO" id="GO:0020037">
    <property type="term" value="F:heme binding"/>
    <property type="evidence" value="ECO:0007669"/>
    <property type="project" value="InterPro"/>
</dbReference>
<feature type="domain" description="Cytochrome c" evidence="6">
    <location>
        <begin position="18"/>
        <end position="124"/>
    </location>
</feature>
<keyword evidence="1 4" id="KW-0349">Heme</keyword>
<gene>
    <name evidence="7" type="ORF">MGR_2839</name>
</gene>
<dbReference type="Gene3D" id="1.10.760.10">
    <property type="entry name" value="Cytochrome c-like domain"/>
    <property type="match status" value="1"/>
</dbReference>
<dbReference type="InterPro" id="IPR009056">
    <property type="entry name" value="Cyt_c-like_dom"/>
</dbReference>
<dbReference type="GO" id="GO:0009055">
    <property type="term" value="F:electron transfer activity"/>
    <property type="evidence" value="ECO:0007669"/>
    <property type="project" value="InterPro"/>
</dbReference>
<sequence length="140" mass="15306">MRALIFPLLSALILTVPAQAEQPEAIFDRACGACHFKQRDTARRDEMIAPPMEMMAAHLRQVTGPDRAVFVARVLDFIKAPAEAKAVDAMAVQRFGLMPPIGDTFPELTDGELQAVANWIFDSFATAQLPSPGQRGRMAP</sequence>
<evidence type="ECO:0000256" key="4">
    <source>
        <dbReference type="PROSITE-ProRule" id="PRU00433"/>
    </source>
</evidence>
<reference evidence="7" key="1">
    <citation type="journal article" date="2007" name="J. Bacteriol.">
        <title>Comparative genome analysis of four magnetotactic bacteria reveals a complex set of group-specific genes implicated in magnetosome biomineralization and function.</title>
        <authorList>
            <person name="Richter M."/>
            <person name="Kube M."/>
            <person name="Bazylinski D.A."/>
            <person name="Lombardot T."/>
            <person name="Gloeckner F.O."/>
            <person name="Reinhardt R."/>
            <person name="Schueler D."/>
        </authorList>
    </citation>
    <scope>NUCLEOTIDE SEQUENCE</scope>
    <source>
        <strain evidence="7">MSR-1</strain>
    </source>
</reference>
<dbReference type="AlphaFoldDB" id="A4TV34"/>
<evidence type="ECO:0000259" key="6">
    <source>
        <dbReference type="PROSITE" id="PS51007"/>
    </source>
</evidence>
<proteinExistence type="predicted"/>
<dbReference type="Pfam" id="PF13442">
    <property type="entry name" value="Cytochrome_CBB3"/>
    <property type="match status" value="1"/>
</dbReference>
<evidence type="ECO:0000256" key="1">
    <source>
        <dbReference type="ARBA" id="ARBA00022617"/>
    </source>
</evidence>
<feature type="signal peptide" evidence="5">
    <location>
        <begin position="1"/>
        <end position="20"/>
    </location>
</feature>
<evidence type="ECO:0000313" key="7">
    <source>
        <dbReference type="EMBL" id="CAM74491.1"/>
    </source>
</evidence>
<name>A4TV34_9PROT</name>
<feature type="chain" id="PRO_5002674282" evidence="5">
    <location>
        <begin position="21"/>
        <end position="140"/>
    </location>
</feature>
<dbReference type="RefSeq" id="WP_106002980.1">
    <property type="nucleotide sequence ID" value="NZ_CP027527.1"/>
</dbReference>
<dbReference type="GO" id="GO:0046872">
    <property type="term" value="F:metal ion binding"/>
    <property type="evidence" value="ECO:0007669"/>
    <property type="project" value="UniProtKB-KW"/>
</dbReference>
<dbReference type="EMBL" id="CU459003">
    <property type="protein sequence ID" value="CAM74491.1"/>
    <property type="molecule type" value="Genomic_DNA"/>
</dbReference>
<dbReference type="SUPFAM" id="SSF46626">
    <property type="entry name" value="Cytochrome c"/>
    <property type="match status" value="1"/>
</dbReference>
<dbReference type="InterPro" id="IPR036909">
    <property type="entry name" value="Cyt_c-like_dom_sf"/>
</dbReference>
<evidence type="ECO:0000256" key="3">
    <source>
        <dbReference type="ARBA" id="ARBA00023004"/>
    </source>
</evidence>